<dbReference type="EMBL" id="LAZR01018140">
    <property type="protein sequence ID" value="KKL97549.1"/>
    <property type="molecule type" value="Genomic_DNA"/>
</dbReference>
<comment type="caution">
    <text evidence="1">The sequence shown here is derived from an EMBL/GenBank/DDBJ whole genome shotgun (WGS) entry which is preliminary data.</text>
</comment>
<dbReference type="AlphaFoldDB" id="A0A0F9GFC5"/>
<accession>A0A0F9GFC5</accession>
<gene>
    <name evidence="1" type="ORF">LCGC14_1833370</name>
</gene>
<evidence type="ECO:0000313" key="1">
    <source>
        <dbReference type="EMBL" id="KKL97549.1"/>
    </source>
</evidence>
<reference evidence="1" key="1">
    <citation type="journal article" date="2015" name="Nature">
        <title>Complex archaea that bridge the gap between prokaryotes and eukaryotes.</title>
        <authorList>
            <person name="Spang A."/>
            <person name="Saw J.H."/>
            <person name="Jorgensen S.L."/>
            <person name="Zaremba-Niedzwiedzka K."/>
            <person name="Martijn J."/>
            <person name="Lind A.E."/>
            <person name="van Eijk R."/>
            <person name="Schleper C."/>
            <person name="Guy L."/>
            <person name="Ettema T.J."/>
        </authorList>
    </citation>
    <scope>NUCLEOTIDE SEQUENCE</scope>
</reference>
<proteinExistence type="predicted"/>
<protein>
    <submittedName>
        <fullName evidence="1">Uncharacterized protein</fullName>
    </submittedName>
</protein>
<sequence>MVFSEQIFESQFVASEEVEALLTALGEMKAKPRDRSGDDEMGQLLQRAIDALTLLSAKK</sequence>
<organism evidence="1">
    <name type="scientific">marine sediment metagenome</name>
    <dbReference type="NCBI Taxonomy" id="412755"/>
    <lineage>
        <taxon>unclassified sequences</taxon>
        <taxon>metagenomes</taxon>
        <taxon>ecological metagenomes</taxon>
    </lineage>
</organism>
<name>A0A0F9GFC5_9ZZZZ</name>